<evidence type="ECO:0000313" key="2">
    <source>
        <dbReference type="Proteomes" id="UP001152320"/>
    </source>
</evidence>
<organism evidence="1 2">
    <name type="scientific">Holothuria leucospilota</name>
    <name type="common">Black long sea cucumber</name>
    <name type="synonym">Mertensiothuria leucospilota</name>
    <dbReference type="NCBI Taxonomy" id="206669"/>
    <lineage>
        <taxon>Eukaryota</taxon>
        <taxon>Metazoa</taxon>
        <taxon>Echinodermata</taxon>
        <taxon>Eleutherozoa</taxon>
        <taxon>Echinozoa</taxon>
        <taxon>Holothuroidea</taxon>
        <taxon>Aspidochirotacea</taxon>
        <taxon>Aspidochirotida</taxon>
        <taxon>Holothuriidae</taxon>
        <taxon>Holothuria</taxon>
    </lineage>
</organism>
<proteinExistence type="predicted"/>
<dbReference type="Proteomes" id="UP001152320">
    <property type="component" value="Unassembled WGS sequence"/>
</dbReference>
<dbReference type="EMBL" id="JAIZAY010000558">
    <property type="protein sequence ID" value="KAJ8018189.1"/>
    <property type="molecule type" value="Genomic_DNA"/>
</dbReference>
<evidence type="ECO:0000313" key="1">
    <source>
        <dbReference type="EMBL" id="KAJ8018189.1"/>
    </source>
</evidence>
<sequence>MAAIGYGVTREKLQVTVKAILDREGRKVNVFNENKPGKDWYYGFLRKHPQLSSRRPEALELSRAKMCSPENIHECFIGFENFLLQHNITDPAQIHNCDESGFPFQPKSGRIIVESSS</sequence>
<name>A0A9Q0YB28_HOLLE</name>
<evidence type="ECO:0008006" key="3">
    <source>
        <dbReference type="Google" id="ProtNLM"/>
    </source>
</evidence>
<dbReference type="AlphaFoldDB" id="A0A9Q0YB28"/>
<dbReference type="OrthoDB" id="4327074at2759"/>
<accession>A0A9Q0YB28</accession>
<gene>
    <name evidence="1" type="ORF">HOLleu_43965</name>
</gene>
<keyword evidence="2" id="KW-1185">Reference proteome</keyword>
<reference evidence="1" key="1">
    <citation type="submission" date="2021-10" db="EMBL/GenBank/DDBJ databases">
        <title>Tropical sea cucumber genome reveals ecological adaptation and Cuvierian tubules defense mechanism.</title>
        <authorList>
            <person name="Chen T."/>
        </authorList>
    </citation>
    <scope>NUCLEOTIDE SEQUENCE</scope>
    <source>
        <strain evidence="1">Nanhai2018</strain>
        <tissue evidence="1">Muscle</tissue>
    </source>
</reference>
<protein>
    <recommendedName>
        <fullName evidence="3">HTH CENPB-type domain-containing protein</fullName>
    </recommendedName>
</protein>
<comment type="caution">
    <text evidence="1">The sequence shown here is derived from an EMBL/GenBank/DDBJ whole genome shotgun (WGS) entry which is preliminary data.</text>
</comment>